<evidence type="ECO:0000256" key="13">
    <source>
        <dbReference type="ARBA" id="ARBA00023136"/>
    </source>
</evidence>
<evidence type="ECO:0000256" key="6">
    <source>
        <dbReference type="ARBA" id="ARBA00022679"/>
    </source>
</evidence>
<dbReference type="Pfam" id="PF00512">
    <property type="entry name" value="HisKA"/>
    <property type="match status" value="1"/>
</dbReference>
<keyword evidence="12" id="KW-0902">Two-component regulatory system</keyword>
<dbReference type="CDD" id="cd00082">
    <property type="entry name" value="HisKA"/>
    <property type="match status" value="1"/>
</dbReference>
<dbReference type="InterPro" id="IPR003661">
    <property type="entry name" value="HisK_dim/P_dom"/>
</dbReference>
<dbReference type="InterPro" id="IPR005467">
    <property type="entry name" value="His_kinase_dom"/>
</dbReference>
<reference evidence="17 18" key="1">
    <citation type="submission" date="2023-12" db="EMBL/GenBank/DDBJ databases">
        <title>Novel species of the genus Arcicella isolated from rivers.</title>
        <authorList>
            <person name="Lu H."/>
        </authorList>
    </citation>
    <scope>NUCLEOTIDE SEQUENCE [LARGE SCALE GENOMIC DNA]</scope>
    <source>
        <strain evidence="17 18">LMG 21963</strain>
    </source>
</reference>
<dbReference type="SMART" id="SM00388">
    <property type="entry name" value="HisKA"/>
    <property type="match status" value="1"/>
</dbReference>
<dbReference type="PROSITE" id="PS50109">
    <property type="entry name" value="HIS_KIN"/>
    <property type="match status" value="1"/>
</dbReference>
<dbReference type="InterPro" id="IPR004358">
    <property type="entry name" value="Sig_transdc_His_kin-like_C"/>
</dbReference>
<comment type="catalytic activity">
    <reaction evidence="1">
        <text>ATP + protein L-histidine = ADP + protein N-phospho-L-histidine.</text>
        <dbReference type="EC" id="2.7.13.3"/>
    </reaction>
</comment>
<keyword evidence="4" id="KW-1003">Cell membrane</keyword>
<evidence type="ECO:0000256" key="1">
    <source>
        <dbReference type="ARBA" id="ARBA00000085"/>
    </source>
</evidence>
<feature type="transmembrane region" description="Helical" evidence="14">
    <location>
        <begin position="251"/>
        <end position="273"/>
    </location>
</feature>
<keyword evidence="8" id="KW-0547">Nucleotide-binding</keyword>
<keyword evidence="5" id="KW-0597">Phosphoprotein</keyword>
<keyword evidence="6" id="KW-0808">Transferase</keyword>
<keyword evidence="10 17" id="KW-0067">ATP-binding</keyword>
<dbReference type="RefSeq" id="WP_323253146.1">
    <property type="nucleotide sequence ID" value="NZ_JAYFUL010000058.1"/>
</dbReference>
<feature type="transmembrane region" description="Helical" evidence="14">
    <location>
        <begin position="18"/>
        <end position="37"/>
    </location>
</feature>
<feature type="transmembrane region" description="Helical" evidence="14">
    <location>
        <begin position="300"/>
        <end position="319"/>
    </location>
</feature>
<evidence type="ECO:0000256" key="10">
    <source>
        <dbReference type="ARBA" id="ARBA00022840"/>
    </source>
</evidence>
<feature type="transmembrane region" description="Helical" evidence="14">
    <location>
        <begin position="340"/>
        <end position="361"/>
    </location>
</feature>
<evidence type="ECO:0000313" key="18">
    <source>
        <dbReference type="Proteomes" id="UP001304671"/>
    </source>
</evidence>
<evidence type="ECO:0000313" key="17">
    <source>
        <dbReference type="EMBL" id="MEA5260536.1"/>
    </source>
</evidence>
<comment type="subcellular location">
    <subcellularLocation>
        <location evidence="2">Cell membrane</location>
        <topology evidence="2">Multi-pass membrane protein</topology>
    </subcellularLocation>
</comment>
<keyword evidence="18" id="KW-1185">Reference proteome</keyword>
<feature type="transmembrane region" description="Helical" evidence="14">
    <location>
        <begin position="442"/>
        <end position="465"/>
    </location>
</feature>
<feature type="transmembrane region" description="Helical" evidence="14">
    <location>
        <begin position="951"/>
        <end position="973"/>
    </location>
</feature>
<keyword evidence="7 14" id="KW-0812">Transmembrane</keyword>
<accession>A0ABU5QTU6</accession>
<evidence type="ECO:0000256" key="5">
    <source>
        <dbReference type="ARBA" id="ARBA00022553"/>
    </source>
</evidence>
<evidence type="ECO:0000259" key="15">
    <source>
        <dbReference type="PROSITE" id="PS50109"/>
    </source>
</evidence>
<sequence>MNHTFTKIFISLFLKRNLFLSFAFLCFGLTSLLYVVIENDKGNTFEEKYLSDIQQKVCKEIQQSNLDLDKVSSIINNLKVLRFGSLFTKTEYPYFIFNNGKLIFWSDNQFVPDYSLIKGNYTTKGLLLETGKSIVNRRVITVGKNNIEVFSVLNLYYSNEYRVNGLREQYNTKIFRTDAQDISITPSSNNHLNIYTSSKQFLFSIATEQGDNFQIYIISTSVIVSGLLSVFFAIIYLFTWLWYLNNSHRHGLAFVILLGFMIVLRSISLFYSIPFSLYQSDLFNPKYFSSSILSPSLGDLIINLLIFVFLLVYLVNYYYKMRAYLWLMNLPKLIKQISTVVLLVGSFVLTQFIYGLIGDIYEKSNNELSLALNIDIWEKPLVLFSLLTYVLIALIYFLSSHLLIILIIKLNRRNDKWMYISLLIALLFTSLLVFIFSNFSFFVFGLYSIYLVVLFYTSFPCYLYTFRYQTSIYFFGGALVCAGIGNYVVYQENIQEDFNHKKQFAKRYFDENDEKAEFLLNKASLSISRDTTILDLMKSDFLPKEQVENYVKHNLLDNYFSYYDVQVFVFDSTGKSLDNNDEIGNYQTFGKMFRLPKYSTKNEKIYFVNNLESYANKQYFNFIPILNKENTSAGYIILDLTRKIQLSNDINDESPIFTGTKLKANAYSFAVYENGKILKTGGEGFNYERKLSSDVLKGEEIFQDGVEENGYKHIGFVDNKGKAIIVSSESQSIASIYANFSFLFLILVFTIIIVILFYSLHYGFSMMNINIASKIQIYLNIAFLLPLILVVSITLTIISAKFSESQQDGYLNQTESIGINLMPAVDRFVQGKMSKQFLSDTINSISTSTKKYISVFDTQGHLLANNKPFSFENGFLSNYINPIAYIKLMEEKDAKVMLDETIGDLSFKTSYLKLNSNEGKLLGIVCIPFYDSKTYFTKEVSSVIGSMLNTFTTIFLILLWFSYLASNVLIVPLQMITNKLRKVDLSKPSEPLSWRSDDEIGVLVKAYNEMLVKLEESKVALTDANKQSAWQQMAKQVAHEIKNPLTPMKLSLQLLWRKLSRGTELDLAQVKDQIESLTGQIDNLSYIATSFSDFARLPIPKSEVFDFAQETRKVVNLFTDDSQLELRMIVPNKAVKVIGDRQLTGNIIKNLIMNAIQSVPATKTPEVMIVVELGIEAITFSIQDNGIGIREEHRGKIFMLDYSTKTQGSGVGLALAKWVVDNAKGSIWFETVENQGTTFFFTLPLAP</sequence>
<dbReference type="InterPro" id="IPR003594">
    <property type="entry name" value="HATPase_dom"/>
</dbReference>
<feature type="transmembrane region" description="Helical" evidence="14">
    <location>
        <begin position="736"/>
        <end position="757"/>
    </location>
</feature>
<keyword evidence="11 14" id="KW-1133">Transmembrane helix</keyword>
<feature type="domain" description="HAMP" evidence="16">
    <location>
        <begin position="967"/>
        <end position="1019"/>
    </location>
</feature>
<dbReference type="Pfam" id="PF02518">
    <property type="entry name" value="HATPase_c"/>
    <property type="match status" value="1"/>
</dbReference>
<dbReference type="SMART" id="SM00387">
    <property type="entry name" value="HATPase_c"/>
    <property type="match status" value="1"/>
</dbReference>
<evidence type="ECO:0000256" key="3">
    <source>
        <dbReference type="ARBA" id="ARBA00012438"/>
    </source>
</evidence>
<dbReference type="EMBL" id="JAYFUL010000058">
    <property type="protein sequence ID" value="MEA5260536.1"/>
    <property type="molecule type" value="Genomic_DNA"/>
</dbReference>
<feature type="transmembrane region" description="Helical" evidence="14">
    <location>
        <begin position="215"/>
        <end position="244"/>
    </location>
</feature>
<dbReference type="InterPro" id="IPR003660">
    <property type="entry name" value="HAMP_dom"/>
</dbReference>
<evidence type="ECO:0000259" key="16">
    <source>
        <dbReference type="PROSITE" id="PS50885"/>
    </source>
</evidence>
<dbReference type="InterPro" id="IPR036097">
    <property type="entry name" value="HisK_dim/P_sf"/>
</dbReference>
<evidence type="ECO:0000256" key="14">
    <source>
        <dbReference type="SAM" id="Phobius"/>
    </source>
</evidence>
<dbReference type="CDD" id="cd06225">
    <property type="entry name" value="HAMP"/>
    <property type="match status" value="1"/>
</dbReference>
<feature type="transmembrane region" description="Helical" evidence="14">
    <location>
        <begin position="777"/>
        <end position="798"/>
    </location>
</feature>
<keyword evidence="13 14" id="KW-0472">Membrane</keyword>
<dbReference type="Gene3D" id="6.10.340.10">
    <property type="match status" value="1"/>
</dbReference>
<dbReference type="EC" id="2.7.13.3" evidence="3"/>
<dbReference type="Proteomes" id="UP001304671">
    <property type="component" value="Unassembled WGS sequence"/>
</dbReference>
<evidence type="ECO:0000256" key="12">
    <source>
        <dbReference type="ARBA" id="ARBA00023012"/>
    </source>
</evidence>
<dbReference type="InterPro" id="IPR036640">
    <property type="entry name" value="ABC1_TM_sf"/>
</dbReference>
<feature type="transmembrane region" description="Helical" evidence="14">
    <location>
        <begin position="417"/>
        <end position="436"/>
    </location>
</feature>
<evidence type="ECO:0000256" key="7">
    <source>
        <dbReference type="ARBA" id="ARBA00022692"/>
    </source>
</evidence>
<evidence type="ECO:0000256" key="4">
    <source>
        <dbReference type="ARBA" id="ARBA00022475"/>
    </source>
</evidence>
<feature type="transmembrane region" description="Helical" evidence="14">
    <location>
        <begin position="472"/>
        <end position="490"/>
    </location>
</feature>
<dbReference type="SUPFAM" id="SSF90123">
    <property type="entry name" value="ABC transporter transmembrane region"/>
    <property type="match status" value="1"/>
</dbReference>
<dbReference type="InterPro" id="IPR050398">
    <property type="entry name" value="HssS/ArlS-like"/>
</dbReference>
<name>A0ABU5QTU6_9BACT</name>
<dbReference type="PANTHER" id="PTHR45528:SF1">
    <property type="entry name" value="SENSOR HISTIDINE KINASE CPXA"/>
    <property type="match status" value="1"/>
</dbReference>
<evidence type="ECO:0000256" key="11">
    <source>
        <dbReference type="ARBA" id="ARBA00022989"/>
    </source>
</evidence>
<dbReference type="InterPro" id="IPR036890">
    <property type="entry name" value="HATPase_C_sf"/>
</dbReference>
<dbReference type="PROSITE" id="PS50885">
    <property type="entry name" value="HAMP"/>
    <property type="match status" value="1"/>
</dbReference>
<evidence type="ECO:0000256" key="2">
    <source>
        <dbReference type="ARBA" id="ARBA00004651"/>
    </source>
</evidence>
<evidence type="ECO:0000256" key="8">
    <source>
        <dbReference type="ARBA" id="ARBA00022741"/>
    </source>
</evidence>
<dbReference type="PRINTS" id="PR00344">
    <property type="entry name" value="BCTRLSENSOR"/>
</dbReference>
<keyword evidence="9" id="KW-0418">Kinase</keyword>
<dbReference type="SUPFAM" id="SSF55874">
    <property type="entry name" value="ATPase domain of HSP90 chaperone/DNA topoisomerase II/histidine kinase"/>
    <property type="match status" value="1"/>
</dbReference>
<proteinExistence type="predicted"/>
<comment type="caution">
    <text evidence="17">The sequence shown here is derived from an EMBL/GenBank/DDBJ whole genome shotgun (WGS) entry which is preliminary data.</text>
</comment>
<dbReference type="Gene3D" id="3.30.565.10">
    <property type="entry name" value="Histidine kinase-like ATPase, C-terminal domain"/>
    <property type="match status" value="1"/>
</dbReference>
<organism evidence="17 18">
    <name type="scientific">Arcicella aquatica</name>
    <dbReference type="NCBI Taxonomy" id="217141"/>
    <lineage>
        <taxon>Bacteria</taxon>
        <taxon>Pseudomonadati</taxon>
        <taxon>Bacteroidota</taxon>
        <taxon>Cytophagia</taxon>
        <taxon>Cytophagales</taxon>
        <taxon>Flectobacillaceae</taxon>
        <taxon>Arcicella</taxon>
    </lineage>
</organism>
<dbReference type="Gene3D" id="1.10.287.130">
    <property type="match status" value="1"/>
</dbReference>
<dbReference type="PANTHER" id="PTHR45528">
    <property type="entry name" value="SENSOR HISTIDINE KINASE CPXA"/>
    <property type="match status" value="1"/>
</dbReference>
<evidence type="ECO:0000256" key="9">
    <source>
        <dbReference type="ARBA" id="ARBA00022777"/>
    </source>
</evidence>
<dbReference type="GO" id="GO:0005524">
    <property type="term" value="F:ATP binding"/>
    <property type="evidence" value="ECO:0007669"/>
    <property type="project" value="UniProtKB-KW"/>
</dbReference>
<protein>
    <recommendedName>
        <fullName evidence="3">histidine kinase</fullName>
        <ecNumber evidence="3">2.7.13.3</ecNumber>
    </recommendedName>
</protein>
<dbReference type="SUPFAM" id="SSF47384">
    <property type="entry name" value="Homodimeric domain of signal transducing histidine kinase"/>
    <property type="match status" value="1"/>
</dbReference>
<feature type="domain" description="Histidine kinase" evidence="15">
    <location>
        <begin position="1036"/>
        <end position="1247"/>
    </location>
</feature>
<feature type="transmembrane region" description="Helical" evidence="14">
    <location>
        <begin position="381"/>
        <end position="405"/>
    </location>
</feature>
<gene>
    <name evidence="17" type="ORF">VB264_22250</name>
</gene>